<dbReference type="PANTHER" id="PTHR46124">
    <property type="entry name" value="D-AMINOACYL-TRNA DEACYLASE"/>
    <property type="match status" value="1"/>
</dbReference>
<dbReference type="InterPro" id="IPR018228">
    <property type="entry name" value="DNase_TatD-rel_CS"/>
</dbReference>
<dbReference type="GO" id="GO:0005829">
    <property type="term" value="C:cytosol"/>
    <property type="evidence" value="ECO:0007669"/>
    <property type="project" value="TreeGrafter"/>
</dbReference>
<keyword evidence="4" id="KW-0378">Hydrolase</keyword>
<dbReference type="InterPro" id="IPR001130">
    <property type="entry name" value="TatD-like"/>
</dbReference>
<comment type="similarity">
    <text evidence="2">Belongs to the metallo-dependent hydrolases superfamily. TatD-type hydrolase family.</text>
</comment>
<dbReference type="Gene3D" id="3.20.20.140">
    <property type="entry name" value="Metal-dependent hydrolases"/>
    <property type="match status" value="1"/>
</dbReference>
<dbReference type="FunFam" id="3.20.20.140:FF:000005">
    <property type="entry name" value="TatD family hydrolase"/>
    <property type="match status" value="1"/>
</dbReference>
<gene>
    <name evidence="6" type="ORF">D9V73_01640</name>
</gene>
<dbReference type="PROSITE" id="PS01137">
    <property type="entry name" value="TATD_1"/>
    <property type="match status" value="1"/>
</dbReference>
<sequence length="265" mass="30443">MFLIDSHCHVDLLNYHSIHSGLEDVLEKSIKSNVKLLLSVSTSISNFNYVKNFIKDNKNILLSCGIHPLHLNKDKDEIEHLKTFSQNKDVIAIGETGLDYYYSIDNSISQQLSFRQHINIAIKHKKPLLIHTRHAINDTINILKEEKAEQCIGIIHSFTENLESARKLLDMGFYISFSGIITFKNSSHIRQIAKFIPIDRILLETDAPYLAPIPHRGKENQPAFLYDIALIVAKLKNIDIEVLSEYTTQNFIRLFHLESFASKLF</sequence>
<feature type="binding site" evidence="5">
    <location>
        <position position="9"/>
    </location>
    <ligand>
        <name>a divalent metal cation</name>
        <dbReference type="ChEBI" id="CHEBI:60240"/>
        <label>1</label>
    </ligand>
</feature>
<keyword evidence="6" id="KW-0269">Exonuclease</keyword>
<dbReference type="Proteomes" id="UP000298566">
    <property type="component" value="Chromosome"/>
</dbReference>
<dbReference type="AlphaFoldDB" id="A0A4D6Y152"/>
<keyword evidence="6" id="KW-0540">Nuclease</keyword>
<dbReference type="PIRSF" id="PIRSF005902">
    <property type="entry name" value="DNase_TatD"/>
    <property type="match status" value="1"/>
</dbReference>
<feature type="binding site" evidence="5">
    <location>
        <position position="206"/>
    </location>
    <ligand>
        <name>a divalent metal cation</name>
        <dbReference type="ChEBI" id="CHEBI:60240"/>
        <label>1</label>
    </ligand>
</feature>
<dbReference type="OrthoDB" id="9810005at2"/>
<dbReference type="InterPro" id="IPR032466">
    <property type="entry name" value="Metal_Hydrolase"/>
</dbReference>
<evidence type="ECO:0000256" key="2">
    <source>
        <dbReference type="ARBA" id="ARBA00009275"/>
    </source>
</evidence>
<feature type="binding site" evidence="5">
    <location>
        <position position="156"/>
    </location>
    <ligand>
        <name>a divalent metal cation</name>
        <dbReference type="ChEBI" id="CHEBI:60240"/>
        <label>2</label>
    </ligand>
</feature>
<dbReference type="GO" id="GO:0004527">
    <property type="term" value="F:exonuclease activity"/>
    <property type="evidence" value="ECO:0007669"/>
    <property type="project" value="UniProtKB-KW"/>
</dbReference>
<evidence type="ECO:0000256" key="3">
    <source>
        <dbReference type="ARBA" id="ARBA00022723"/>
    </source>
</evidence>
<dbReference type="RefSeq" id="WP_158336546.1">
    <property type="nucleotide sequence ID" value="NZ_CP033004.1"/>
</dbReference>
<dbReference type="NCBIfam" id="TIGR00010">
    <property type="entry name" value="YchF/TatD family DNA exonuclease"/>
    <property type="match status" value="1"/>
</dbReference>
<organism evidence="6 7">
    <name type="scientific">Buchnera aphidicola subsp. Melaphis rhois</name>
    <dbReference type="NCBI Taxonomy" id="118103"/>
    <lineage>
        <taxon>Bacteria</taxon>
        <taxon>Pseudomonadati</taxon>
        <taxon>Pseudomonadota</taxon>
        <taxon>Gammaproteobacteria</taxon>
        <taxon>Enterobacterales</taxon>
        <taxon>Erwiniaceae</taxon>
        <taxon>Buchnera</taxon>
    </lineage>
</organism>
<dbReference type="GO" id="GO:0004536">
    <property type="term" value="F:DNA nuclease activity"/>
    <property type="evidence" value="ECO:0007669"/>
    <property type="project" value="InterPro"/>
</dbReference>
<protein>
    <submittedName>
        <fullName evidence="6">YchF/TatD family DNA exonuclease</fullName>
    </submittedName>
</protein>
<dbReference type="InterPro" id="IPR015991">
    <property type="entry name" value="TatD/YcfH-like"/>
</dbReference>
<reference evidence="6 7" key="1">
    <citation type="submission" date="2018-10" db="EMBL/GenBank/DDBJ databases">
        <title>Comparative functional genomics of the obligate endosymbiont Buchnera aphidicola.</title>
        <authorList>
            <person name="Chong R.A."/>
        </authorList>
    </citation>
    <scope>NUCLEOTIDE SEQUENCE [LARGE SCALE GENOMIC DNA]</scope>
    <source>
        <strain evidence="6 7">Mrh</strain>
    </source>
</reference>
<dbReference type="EMBL" id="CP033004">
    <property type="protein sequence ID" value="QCI23342.1"/>
    <property type="molecule type" value="Genomic_DNA"/>
</dbReference>
<dbReference type="CDD" id="cd01310">
    <property type="entry name" value="TatD_DNAse"/>
    <property type="match status" value="1"/>
</dbReference>
<comment type="cofactor">
    <cofactor evidence="1">
        <name>a divalent metal cation</name>
        <dbReference type="ChEBI" id="CHEBI:60240"/>
    </cofactor>
</comment>
<dbReference type="SUPFAM" id="SSF51556">
    <property type="entry name" value="Metallo-dependent hydrolases"/>
    <property type="match status" value="1"/>
</dbReference>
<evidence type="ECO:0000256" key="4">
    <source>
        <dbReference type="ARBA" id="ARBA00022801"/>
    </source>
</evidence>
<evidence type="ECO:0000256" key="5">
    <source>
        <dbReference type="PIRSR" id="PIRSR005902-1"/>
    </source>
</evidence>
<keyword evidence="3 5" id="KW-0479">Metal-binding</keyword>
<evidence type="ECO:0000313" key="6">
    <source>
        <dbReference type="EMBL" id="QCI23342.1"/>
    </source>
</evidence>
<feature type="binding site" evidence="5">
    <location>
        <position position="95"/>
    </location>
    <ligand>
        <name>a divalent metal cation</name>
        <dbReference type="ChEBI" id="CHEBI:60240"/>
        <label>1</label>
    </ligand>
</feature>
<dbReference type="GO" id="GO:0046872">
    <property type="term" value="F:metal ion binding"/>
    <property type="evidence" value="ECO:0007669"/>
    <property type="project" value="UniProtKB-KW"/>
</dbReference>
<accession>A0A4D6Y152</accession>
<dbReference type="Pfam" id="PF01026">
    <property type="entry name" value="TatD_DNase"/>
    <property type="match status" value="1"/>
</dbReference>
<name>A0A4D6Y152_BUCMH</name>
<proteinExistence type="inferred from homology"/>
<feature type="binding site" evidence="5">
    <location>
        <position position="7"/>
    </location>
    <ligand>
        <name>a divalent metal cation</name>
        <dbReference type="ChEBI" id="CHEBI:60240"/>
        <label>1</label>
    </ligand>
</feature>
<feature type="binding site" evidence="5">
    <location>
        <position position="131"/>
    </location>
    <ligand>
        <name>a divalent metal cation</name>
        <dbReference type="ChEBI" id="CHEBI:60240"/>
        <label>2</label>
    </ligand>
</feature>
<dbReference type="PANTHER" id="PTHR46124:SF2">
    <property type="entry name" value="D-AMINOACYL-TRNA DEACYLASE"/>
    <property type="match status" value="1"/>
</dbReference>
<evidence type="ECO:0000256" key="1">
    <source>
        <dbReference type="ARBA" id="ARBA00001968"/>
    </source>
</evidence>
<evidence type="ECO:0000313" key="7">
    <source>
        <dbReference type="Proteomes" id="UP000298566"/>
    </source>
</evidence>